<gene>
    <name evidence="7" type="ORF">ACFO60_24995</name>
</gene>
<dbReference type="Gene3D" id="3.90.25.10">
    <property type="entry name" value="UDP-galactose 4-epimerase, domain 1"/>
    <property type="match status" value="1"/>
</dbReference>
<dbReference type="PANTHER" id="PTHR43078:SF6">
    <property type="entry name" value="UDP-GLUCURONIC ACID DECARBOXYLASE 1"/>
    <property type="match status" value="1"/>
</dbReference>
<proteinExistence type="predicted"/>
<dbReference type="Pfam" id="PF01370">
    <property type="entry name" value="Epimerase"/>
    <property type="match status" value="1"/>
</dbReference>
<dbReference type="RefSeq" id="WP_380844056.1">
    <property type="nucleotide sequence ID" value="NZ_JBHSFP010000019.1"/>
</dbReference>
<evidence type="ECO:0000259" key="6">
    <source>
        <dbReference type="Pfam" id="PF01370"/>
    </source>
</evidence>
<keyword evidence="4" id="KW-0456">Lyase</keyword>
<feature type="domain" description="NAD-dependent epimerase/dehydratase" evidence="6">
    <location>
        <begin position="25"/>
        <end position="265"/>
    </location>
</feature>
<organism evidence="7 8">
    <name type="scientific">Sphaerisporangium dianthi</name>
    <dbReference type="NCBI Taxonomy" id="1436120"/>
    <lineage>
        <taxon>Bacteria</taxon>
        <taxon>Bacillati</taxon>
        <taxon>Actinomycetota</taxon>
        <taxon>Actinomycetes</taxon>
        <taxon>Streptosporangiales</taxon>
        <taxon>Streptosporangiaceae</taxon>
        <taxon>Sphaerisporangium</taxon>
    </lineage>
</organism>
<dbReference type="InterPro" id="IPR001509">
    <property type="entry name" value="Epimerase_deHydtase"/>
</dbReference>
<accession>A0ABV9CM19</accession>
<reference evidence="8" key="1">
    <citation type="journal article" date="2019" name="Int. J. Syst. Evol. Microbiol.">
        <title>The Global Catalogue of Microorganisms (GCM) 10K type strain sequencing project: providing services to taxonomists for standard genome sequencing and annotation.</title>
        <authorList>
            <consortium name="The Broad Institute Genomics Platform"/>
            <consortium name="The Broad Institute Genome Sequencing Center for Infectious Disease"/>
            <person name="Wu L."/>
            <person name="Ma J."/>
        </authorList>
    </citation>
    <scope>NUCLEOTIDE SEQUENCE [LARGE SCALE GENOMIC DNA]</scope>
    <source>
        <strain evidence="8">CGMCC 4.7132</strain>
    </source>
</reference>
<keyword evidence="2" id="KW-0210">Decarboxylase</keyword>
<dbReference type="SUPFAM" id="SSF51735">
    <property type="entry name" value="NAD(P)-binding Rossmann-fold domains"/>
    <property type="match status" value="1"/>
</dbReference>
<dbReference type="Proteomes" id="UP001596004">
    <property type="component" value="Unassembled WGS sequence"/>
</dbReference>
<feature type="region of interest" description="Disordered" evidence="5">
    <location>
        <begin position="1"/>
        <end position="21"/>
    </location>
</feature>
<comment type="cofactor">
    <cofactor evidence="1">
        <name>NAD(+)</name>
        <dbReference type="ChEBI" id="CHEBI:57540"/>
    </cofactor>
</comment>
<evidence type="ECO:0000313" key="8">
    <source>
        <dbReference type="Proteomes" id="UP001596004"/>
    </source>
</evidence>
<evidence type="ECO:0000256" key="3">
    <source>
        <dbReference type="ARBA" id="ARBA00023027"/>
    </source>
</evidence>
<evidence type="ECO:0000313" key="7">
    <source>
        <dbReference type="EMBL" id="MFC4534033.1"/>
    </source>
</evidence>
<comment type="caution">
    <text evidence="7">The sequence shown here is derived from an EMBL/GenBank/DDBJ whole genome shotgun (WGS) entry which is preliminary data.</text>
</comment>
<evidence type="ECO:0000256" key="1">
    <source>
        <dbReference type="ARBA" id="ARBA00001911"/>
    </source>
</evidence>
<keyword evidence="3" id="KW-0520">NAD</keyword>
<dbReference type="InterPro" id="IPR036291">
    <property type="entry name" value="NAD(P)-bd_dom_sf"/>
</dbReference>
<protein>
    <submittedName>
        <fullName evidence="7">NAD-dependent epimerase/dehydratase family protein</fullName>
    </submittedName>
</protein>
<evidence type="ECO:0000256" key="4">
    <source>
        <dbReference type="ARBA" id="ARBA00023239"/>
    </source>
</evidence>
<evidence type="ECO:0000256" key="2">
    <source>
        <dbReference type="ARBA" id="ARBA00022793"/>
    </source>
</evidence>
<dbReference type="PANTHER" id="PTHR43078">
    <property type="entry name" value="UDP-GLUCURONIC ACID DECARBOXYLASE-RELATED"/>
    <property type="match status" value="1"/>
</dbReference>
<keyword evidence="8" id="KW-1185">Reference proteome</keyword>
<name>A0ABV9CM19_9ACTN</name>
<evidence type="ECO:0000256" key="5">
    <source>
        <dbReference type="SAM" id="MobiDB-lite"/>
    </source>
</evidence>
<dbReference type="EMBL" id="JBHSFP010000019">
    <property type="protein sequence ID" value="MFC4534033.1"/>
    <property type="molecule type" value="Genomic_DNA"/>
</dbReference>
<dbReference type="Gene3D" id="3.40.50.720">
    <property type="entry name" value="NAD(P)-binding Rossmann-like Domain"/>
    <property type="match status" value="1"/>
</dbReference>
<sequence>MQTARCGSPLSRTRARHSSMSRARVLVTGAGGFIGSHLVSSLKREGHAVRGADLKYPEFSPTSADEYIICDLREVREATPAFRDVDYVCALAADIGGMGHISKNEADILTNNTLISINSLRLATRYRVERFLFASSACVYPMTLQTAPESPALQEDAVLPADPQGAYGWEKLFSEQACRYYSEQHRLDVRVARLHNIYGPEGTYQGGREKAPAAICRKVAAAQPCDAIEIWGDGGQTRSFCYISDCVDALSRLLASNITQPVNIGSEEAISIESLARKIISVSGKKLDLRFTDGPEGVRGRTSDSTRAHRLLDWRPTTPLDAGLARTYEWIAAQLQRA</sequence>
<dbReference type="InterPro" id="IPR044516">
    <property type="entry name" value="UXS-like"/>
</dbReference>